<evidence type="ECO:0000313" key="2">
    <source>
        <dbReference type="Proteomes" id="UP000474159"/>
    </source>
</evidence>
<dbReference type="AlphaFoldDB" id="A0A6L3T3L9"/>
<proteinExistence type="predicted"/>
<organism evidence="1 2">
    <name type="scientific">Methylobacterium soli</name>
    <dbReference type="NCBI Taxonomy" id="553447"/>
    <lineage>
        <taxon>Bacteria</taxon>
        <taxon>Pseudomonadati</taxon>
        <taxon>Pseudomonadota</taxon>
        <taxon>Alphaproteobacteria</taxon>
        <taxon>Hyphomicrobiales</taxon>
        <taxon>Methylobacteriaceae</taxon>
        <taxon>Methylobacterium</taxon>
    </lineage>
</organism>
<evidence type="ECO:0000313" key="1">
    <source>
        <dbReference type="EMBL" id="KAB1081429.1"/>
    </source>
</evidence>
<dbReference type="EMBL" id="VZZK01000002">
    <property type="protein sequence ID" value="KAB1081429.1"/>
    <property type="molecule type" value="Genomic_DNA"/>
</dbReference>
<comment type="caution">
    <text evidence="1">The sequence shown here is derived from an EMBL/GenBank/DDBJ whole genome shotgun (WGS) entry which is preliminary data.</text>
</comment>
<keyword evidence="2" id="KW-1185">Reference proteome</keyword>
<protein>
    <submittedName>
        <fullName evidence="1">Uncharacterized protein</fullName>
    </submittedName>
</protein>
<accession>A0A6L3T3L9</accession>
<dbReference type="RefSeq" id="WP_150997355.1">
    <property type="nucleotide sequence ID" value="NZ_BPQY01000282.1"/>
</dbReference>
<name>A0A6L3T3L9_9HYPH</name>
<reference evidence="1 2" key="1">
    <citation type="submission" date="2019-09" db="EMBL/GenBank/DDBJ databases">
        <title>YIM 48816 draft genome.</title>
        <authorList>
            <person name="Jiang L."/>
        </authorList>
    </citation>
    <scope>NUCLEOTIDE SEQUENCE [LARGE SCALE GENOMIC DNA]</scope>
    <source>
        <strain evidence="1 2">YIM 48816</strain>
    </source>
</reference>
<sequence length="79" mass="9071">MQKLTFKRVLRFDPTARKLRLFRVMWNVGIVGDGKGYSRKVAVALRPALAGFKRSYDEWRVTLLGVEVHSATSWGGRYV</sequence>
<gene>
    <name evidence="1" type="ORF">F6X53_03750</name>
</gene>
<dbReference type="Proteomes" id="UP000474159">
    <property type="component" value="Unassembled WGS sequence"/>
</dbReference>